<dbReference type="KEGG" id="dwd:DSCW_25630"/>
<dbReference type="Gene3D" id="3.90.1150.10">
    <property type="entry name" value="Aspartate Aminotransferase, domain 1"/>
    <property type="match status" value="1"/>
</dbReference>
<dbReference type="PANTHER" id="PTHR48097">
    <property type="entry name" value="L-THREONINE ALDOLASE-RELATED"/>
    <property type="match status" value="1"/>
</dbReference>
<dbReference type="InterPro" id="IPR001597">
    <property type="entry name" value="ArAA_b-elim_lyase/Thr_aldolase"/>
</dbReference>
<keyword evidence="8" id="KW-1185">Reference proteome</keyword>
<dbReference type="GO" id="GO:0008732">
    <property type="term" value="F:L-allo-threonine aldolase activity"/>
    <property type="evidence" value="ECO:0007669"/>
    <property type="project" value="TreeGrafter"/>
</dbReference>
<dbReference type="Pfam" id="PF01212">
    <property type="entry name" value="Beta_elim_lyase"/>
    <property type="match status" value="1"/>
</dbReference>
<dbReference type="FunFam" id="3.40.640.10:FF:000030">
    <property type="entry name" value="Low-specificity L-threonine aldolase"/>
    <property type="match status" value="1"/>
</dbReference>
<dbReference type="GO" id="GO:0005829">
    <property type="term" value="C:cytosol"/>
    <property type="evidence" value="ECO:0007669"/>
    <property type="project" value="TreeGrafter"/>
</dbReference>
<reference evidence="7 8" key="1">
    <citation type="submission" date="2019-11" db="EMBL/GenBank/DDBJ databases">
        <title>Comparative genomics of hydrocarbon-degrading Desulfosarcina strains.</title>
        <authorList>
            <person name="Watanabe M."/>
            <person name="Kojima H."/>
            <person name="Fukui M."/>
        </authorList>
    </citation>
    <scope>NUCLEOTIDE SEQUENCE [LARGE SCALE GENOMIC DNA]</scope>
    <source>
        <strain evidence="7 8">PP31</strain>
    </source>
</reference>
<evidence type="ECO:0000256" key="1">
    <source>
        <dbReference type="ARBA" id="ARBA00001933"/>
    </source>
</evidence>
<dbReference type="PIRSF" id="PIRSF017617">
    <property type="entry name" value="Thr_aldolase"/>
    <property type="match status" value="1"/>
</dbReference>
<dbReference type="InterPro" id="IPR015424">
    <property type="entry name" value="PyrdxlP-dep_Trfase"/>
</dbReference>
<dbReference type="PANTHER" id="PTHR48097:SF9">
    <property type="entry name" value="L-THREONINE ALDOLASE"/>
    <property type="match status" value="1"/>
</dbReference>
<dbReference type="FunFam" id="3.90.1150.10:FF:000041">
    <property type="entry name" value="Low-specificity L-threonine aldolase"/>
    <property type="match status" value="1"/>
</dbReference>
<organism evidence="7 8">
    <name type="scientific">Desulfosarcina widdelii</name>
    <dbReference type="NCBI Taxonomy" id="947919"/>
    <lineage>
        <taxon>Bacteria</taxon>
        <taxon>Pseudomonadati</taxon>
        <taxon>Thermodesulfobacteriota</taxon>
        <taxon>Desulfobacteria</taxon>
        <taxon>Desulfobacterales</taxon>
        <taxon>Desulfosarcinaceae</taxon>
        <taxon>Desulfosarcina</taxon>
    </lineage>
</organism>
<dbReference type="CDD" id="cd06502">
    <property type="entry name" value="TA_like"/>
    <property type="match status" value="1"/>
</dbReference>
<comment type="similarity">
    <text evidence="2">Belongs to the threonine aldolase family.</text>
</comment>
<name>A0A5K7Z0D8_9BACT</name>
<protein>
    <submittedName>
        <fullName evidence="7">Threonine aldolase</fullName>
    </submittedName>
</protein>
<dbReference type="EMBL" id="AP021875">
    <property type="protein sequence ID" value="BBO75146.1"/>
    <property type="molecule type" value="Genomic_DNA"/>
</dbReference>
<dbReference type="OrthoDB" id="9774495at2"/>
<keyword evidence="3" id="KW-0663">Pyridoxal phosphate</keyword>
<dbReference type="InterPro" id="IPR015422">
    <property type="entry name" value="PyrdxlP-dep_Trfase_small"/>
</dbReference>
<evidence type="ECO:0000256" key="2">
    <source>
        <dbReference type="ARBA" id="ARBA00006966"/>
    </source>
</evidence>
<evidence type="ECO:0000259" key="6">
    <source>
        <dbReference type="Pfam" id="PF01212"/>
    </source>
</evidence>
<dbReference type="AlphaFoldDB" id="A0A5K7Z0D8"/>
<dbReference type="GO" id="GO:0006567">
    <property type="term" value="P:L-threonine catabolic process"/>
    <property type="evidence" value="ECO:0007669"/>
    <property type="project" value="TreeGrafter"/>
</dbReference>
<keyword evidence="4" id="KW-0456">Lyase</keyword>
<dbReference type="InterPro" id="IPR015421">
    <property type="entry name" value="PyrdxlP-dep_Trfase_major"/>
</dbReference>
<evidence type="ECO:0000256" key="3">
    <source>
        <dbReference type="ARBA" id="ARBA00022898"/>
    </source>
</evidence>
<dbReference type="InterPro" id="IPR023603">
    <property type="entry name" value="Low_specificity_L-TA-like"/>
</dbReference>
<evidence type="ECO:0000313" key="8">
    <source>
        <dbReference type="Proteomes" id="UP000427769"/>
    </source>
</evidence>
<dbReference type="GO" id="GO:0006545">
    <property type="term" value="P:glycine biosynthetic process"/>
    <property type="evidence" value="ECO:0007669"/>
    <property type="project" value="TreeGrafter"/>
</dbReference>
<accession>A0A5K7Z0D8</accession>
<feature type="domain" description="Aromatic amino acid beta-eliminating lyase/threonine aldolase" evidence="6">
    <location>
        <begin position="5"/>
        <end position="289"/>
    </location>
</feature>
<dbReference type="RefSeq" id="WP_155304093.1">
    <property type="nucleotide sequence ID" value="NZ_AP021875.1"/>
</dbReference>
<gene>
    <name evidence="7" type="ORF">DSCW_25630</name>
</gene>
<evidence type="ECO:0000256" key="4">
    <source>
        <dbReference type="ARBA" id="ARBA00023239"/>
    </source>
</evidence>
<comment type="cofactor">
    <cofactor evidence="1">
        <name>pyridoxal 5'-phosphate</name>
        <dbReference type="ChEBI" id="CHEBI:597326"/>
    </cofactor>
</comment>
<dbReference type="NCBIfam" id="NF041359">
    <property type="entry name" value="GntG_guanitoxin"/>
    <property type="match status" value="1"/>
</dbReference>
<feature type="modified residue" description="N6-(pyridoxal phosphate)lysine" evidence="5">
    <location>
        <position position="202"/>
    </location>
</feature>
<sequence length="345" mass="36574">MEIVDLRSDTITRPTEAMRKAMAEAEVGDDVFKEDPTVNRLEEMAAQRMGKPAALLVSSGTMGNLVSQLAHCGRGSETLLGDQSHVFFYEQGGASALGGIHPRTLANAEDGTIALDVIEAAIRPDDVHFPRSRLIILENTHNRCNGVPLTPAYTRSVGQLAARHGLKLHIDGARIFNAAVALGVNAAELAGPADSVTFCLSKGLAAPVGSVVCGDEDFIAEARRARKSVGGGMRQAGIIAAAGIVALTEMVDRLAEDHANARALAIGLAQTPGLQIDPERVTTNIVYFRVVQEGMDAPSLVARLADRGVLVLPTAPDRMRAVLNYHVTADDVDRALAVFRKTMGT</sequence>
<dbReference type="Proteomes" id="UP000427769">
    <property type="component" value="Chromosome"/>
</dbReference>
<dbReference type="Gene3D" id="3.40.640.10">
    <property type="entry name" value="Type I PLP-dependent aspartate aminotransferase-like (Major domain)"/>
    <property type="match status" value="1"/>
</dbReference>
<evidence type="ECO:0000256" key="5">
    <source>
        <dbReference type="PIRSR" id="PIRSR017617-1"/>
    </source>
</evidence>
<dbReference type="SUPFAM" id="SSF53383">
    <property type="entry name" value="PLP-dependent transferases"/>
    <property type="match status" value="1"/>
</dbReference>
<proteinExistence type="inferred from homology"/>
<evidence type="ECO:0000313" key="7">
    <source>
        <dbReference type="EMBL" id="BBO75146.1"/>
    </source>
</evidence>
<dbReference type="NCBIfam" id="NF007825">
    <property type="entry name" value="PRK10534.1"/>
    <property type="match status" value="1"/>
</dbReference>